<feature type="compositionally biased region" description="Polar residues" evidence="2">
    <location>
        <begin position="247"/>
        <end position="264"/>
    </location>
</feature>
<accession>A0ABS3FP27</accession>
<feature type="coiled-coil region" evidence="1">
    <location>
        <begin position="361"/>
        <end position="388"/>
    </location>
</feature>
<dbReference type="Proteomes" id="UP000664844">
    <property type="component" value="Unassembled WGS sequence"/>
</dbReference>
<gene>
    <name evidence="4" type="ORF">J0895_07080</name>
</gene>
<proteinExistence type="predicted"/>
<protein>
    <submittedName>
        <fullName evidence="4">Uncharacterized protein</fullName>
    </submittedName>
</protein>
<keyword evidence="3" id="KW-1133">Transmembrane helix</keyword>
<reference evidence="4 5" key="1">
    <citation type="submission" date="2021-03" db="EMBL/GenBank/DDBJ databases">
        <title>Metabolic Capacity of the Antarctic Cyanobacterium Phormidium pseudopriestleyi that Sustains Oxygenic Photosynthesis in the Presence of Hydrogen Sulfide.</title>
        <authorList>
            <person name="Lumian J.E."/>
            <person name="Jungblut A.D."/>
            <person name="Dillon M.L."/>
            <person name="Hawes I."/>
            <person name="Doran P.T."/>
            <person name="Mackey T.J."/>
            <person name="Dick G.J."/>
            <person name="Grettenberger C.L."/>
            <person name="Sumner D.Y."/>
        </authorList>
    </citation>
    <scope>NUCLEOTIDE SEQUENCE [LARGE SCALE GENOMIC DNA]</scope>
    <source>
        <strain evidence="4 5">FRX01</strain>
    </source>
</reference>
<dbReference type="RefSeq" id="WP_207087407.1">
    <property type="nucleotide sequence ID" value="NZ_JAFLQW010000195.1"/>
</dbReference>
<keyword evidence="3" id="KW-0812">Transmembrane</keyword>
<evidence type="ECO:0000256" key="3">
    <source>
        <dbReference type="SAM" id="Phobius"/>
    </source>
</evidence>
<name>A0ABS3FP27_9CYAN</name>
<evidence type="ECO:0000256" key="2">
    <source>
        <dbReference type="SAM" id="MobiDB-lite"/>
    </source>
</evidence>
<keyword evidence="5" id="KW-1185">Reference proteome</keyword>
<keyword evidence="1" id="KW-0175">Coiled coil</keyword>
<feature type="compositionally biased region" description="Low complexity" evidence="2">
    <location>
        <begin position="219"/>
        <end position="246"/>
    </location>
</feature>
<evidence type="ECO:0000313" key="5">
    <source>
        <dbReference type="Proteomes" id="UP000664844"/>
    </source>
</evidence>
<feature type="transmembrane region" description="Helical" evidence="3">
    <location>
        <begin position="271"/>
        <end position="293"/>
    </location>
</feature>
<evidence type="ECO:0000313" key="4">
    <source>
        <dbReference type="EMBL" id="MBO0348865.1"/>
    </source>
</evidence>
<evidence type="ECO:0000256" key="1">
    <source>
        <dbReference type="SAM" id="Coils"/>
    </source>
</evidence>
<keyword evidence="3" id="KW-0472">Membrane</keyword>
<organism evidence="4 5">
    <name type="scientific">Phormidium pseudopriestleyi FRX01</name>
    <dbReference type="NCBI Taxonomy" id="1759528"/>
    <lineage>
        <taxon>Bacteria</taxon>
        <taxon>Bacillati</taxon>
        <taxon>Cyanobacteriota</taxon>
        <taxon>Cyanophyceae</taxon>
        <taxon>Oscillatoriophycideae</taxon>
        <taxon>Oscillatoriales</taxon>
        <taxon>Oscillatoriaceae</taxon>
        <taxon>Phormidium</taxon>
    </lineage>
</organism>
<comment type="caution">
    <text evidence="4">The sequence shown here is derived from an EMBL/GenBank/DDBJ whole genome shotgun (WGS) entry which is preliminary data.</text>
</comment>
<dbReference type="EMBL" id="JAFLQW010000195">
    <property type="protein sequence ID" value="MBO0348865.1"/>
    <property type="molecule type" value="Genomic_DNA"/>
</dbReference>
<feature type="coiled-coil region" evidence="1">
    <location>
        <begin position="297"/>
        <end position="331"/>
    </location>
</feature>
<sequence length="390" mass="43869">MEVYVQSGGVSKEYSWVNEQNQPILLPDDDLKPMLNMVDSDYFSVVIYRPKEDRLLLLVTALPSKSRMDNRTRKIYNSVLWVGDTSDEATLRAIAIKALNVKLEEKVHEAVESENNDQGFKVDFDKLKSKNLELDLNAVKDDKPADSPKVGNLSACNKELIEDLEKYALPKNKGMLVVVCSTVSDDILKQAKVWRGLSDEISDDDLSPFEVAKDDNFRSGSTTGNSTSKNVGKSASDSQQSSSRSQITPNSTIGFPHPNRTSQNSGQTKKWLNLIAAFILGLVIGIIANQLWYHFTENQLQQKIQSLKGDITELEQDKDSLGKAIKIKQQEIKAYEKFESDSETRYSHFRDEVEKSYESFIRDSEKSKQALQSEINALQNKANELNAKSS</sequence>
<feature type="region of interest" description="Disordered" evidence="2">
    <location>
        <begin position="212"/>
        <end position="264"/>
    </location>
</feature>